<dbReference type="InterPro" id="IPR036188">
    <property type="entry name" value="FAD/NAD-bd_sf"/>
</dbReference>
<dbReference type="SUPFAM" id="SSF54373">
    <property type="entry name" value="FAD-linked reductases, C-terminal domain"/>
    <property type="match status" value="1"/>
</dbReference>
<organism evidence="7 8">
    <name type="scientific">Saliphagus infecundisoli</name>
    <dbReference type="NCBI Taxonomy" id="1849069"/>
    <lineage>
        <taxon>Archaea</taxon>
        <taxon>Methanobacteriati</taxon>
        <taxon>Methanobacteriota</taxon>
        <taxon>Stenosarchaea group</taxon>
        <taxon>Halobacteria</taxon>
        <taxon>Halobacteriales</taxon>
        <taxon>Natrialbaceae</taxon>
        <taxon>Saliphagus</taxon>
    </lineage>
</organism>
<dbReference type="AlphaFoldDB" id="A0ABD5Q9N8"/>
<evidence type="ECO:0000256" key="4">
    <source>
        <dbReference type="ARBA" id="ARBA00023002"/>
    </source>
</evidence>
<evidence type="ECO:0000313" key="7">
    <source>
        <dbReference type="EMBL" id="MFC4986398.1"/>
    </source>
</evidence>
<protein>
    <submittedName>
        <fullName evidence="7">NAD(P)/FAD-dependent oxidoreductase</fullName>
        <ecNumber evidence="7">1.-.-.-</ecNumber>
    </submittedName>
</protein>
<dbReference type="GO" id="GO:0016491">
    <property type="term" value="F:oxidoreductase activity"/>
    <property type="evidence" value="ECO:0007669"/>
    <property type="project" value="UniProtKB-KW"/>
</dbReference>
<sequence length="378" mass="40015">MDAYDAVVVGGGIVGSSVAYHLARGGSRTLLADREDEGRATDAGAGIVSPLTSSRSRDPDWLEFATGAADYYPELADRLDDEGAGPTGFDRPGLLAVAVDEGEVPEYERSLEAIRSRRDRLDDGPEIEEIGPDNAASEFPPLGDAVRAFRYPDAGRVEGRRFAAALRDAGRSHGLETVEADVTEIRIDGRVTGVRTADRRTIPTETVVVAGGAWSPAFADQLEISLPISPQRGQIVHLGLPSGSSEPEEWPIVKAFRDHYMVPWPDGRVAAGATRETGSGFAPRTTAAGVREVLEEALRVAPGLADAALEEVRVGLRPASPDGRPVLGAVPDVPGAFLATGHGPTGLTFGPYSGKLVADRVRGESRGLEAFSVDRFEE</sequence>
<comment type="similarity">
    <text evidence="2">Belongs to the DadA oxidoreductase family.</text>
</comment>
<dbReference type="Proteomes" id="UP001595925">
    <property type="component" value="Unassembled WGS sequence"/>
</dbReference>
<dbReference type="SUPFAM" id="SSF51905">
    <property type="entry name" value="FAD/NAD(P)-binding domain"/>
    <property type="match status" value="1"/>
</dbReference>
<feature type="region of interest" description="Disordered" evidence="5">
    <location>
        <begin position="33"/>
        <end position="56"/>
    </location>
</feature>
<dbReference type="Gene3D" id="3.50.50.60">
    <property type="entry name" value="FAD/NAD(P)-binding domain"/>
    <property type="match status" value="1"/>
</dbReference>
<evidence type="ECO:0000256" key="3">
    <source>
        <dbReference type="ARBA" id="ARBA00022630"/>
    </source>
</evidence>
<comment type="cofactor">
    <cofactor evidence="1">
        <name>FAD</name>
        <dbReference type="ChEBI" id="CHEBI:57692"/>
    </cofactor>
</comment>
<proteinExistence type="inferred from homology"/>
<evidence type="ECO:0000256" key="2">
    <source>
        <dbReference type="ARBA" id="ARBA00009410"/>
    </source>
</evidence>
<dbReference type="EC" id="1.-.-.-" evidence="7"/>
<dbReference type="PANTHER" id="PTHR13847:SF286">
    <property type="entry name" value="D-AMINO ACID DEHYDROGENASE"/>
    <property type="match status" value="1"/>
</dbReference>
<dbReference type="PANTHER" id="PTHR13847">
    <property type="entry name" value="SARCOSINE DEHYDROGENASE-RELATED"/>
    <property type="match status" value="1"/>
</dbReference>
<evidence type="ECO:0000313" key="8">
    <source>
        <dbReference type="Proteomes" id="UP001595925"/>
    </source>
</evidence>
<dbReference type="Pfam" id="PF01266">
    <property type="entry name" value="DAO"/>
    <property type="match status" value="1"/>
</dbReference>
<dbReference type="EMBL" id="JBHSJG010000004">
    <property type="protein sequence ID" value="MFC4986398.1"/>
    <property type="molecule type" value="Genomic_DNA"/>
</dbReference>
<keyword evidence="3" id="KW-0285">Flavoprotein</keyword>
<keyword evidence="8" id="KW-1185">Reference proteome</keyword>
<evidence type="ECO:0000259" key="6">
    <source>
        <dbReference type="Pfam" id="PF01266"/>
    </source>
</evidence>
<gene>
    <name evidence="7" type="ORF">ACFPFO_01120</name>
</gene>
<comment type="caution">
    <text evidence="7">The sequence shown here is derived from an EMBL/GenBank/DDBJ whole genome shotgun (WGS) entry which is preliminary data.</text>
</comment>
<evidence type="ECO:0000256" key="1">
    <source>
        <dbReference type="ARBA" id="ARBA00001974"/>
    </source>
</evidence>
<dbReference type="InterPro" id="IPR006076">
    <property type="entry name" value="FAD-dep_OxRdtase"/>
</dbReference>
<name>A0ABD5Q9N8_9EURY</name>
<evidence type="ECO:0000256" key="5">
    <source>
        <dbReference type="SAM" id="MobiDB-lite"/>
    </source>
</evidence>
<feature type="domain" description="FAD dependent oxidoreductase" evidence="6">
    <location>
        <begin position="5"/>
        <end position="360"/>
    </location>
</feature>
<reference evidence="7 8" key="1">
    <citation type="journal article" date="2019" name="Int. J. Syst. Evol. Microbiol.">
        <title>The Global Catalogue of Microorganisms (GCM) 10K type strain sequencing project: providing services to taxonomists for standard genome sequencing and annotation.</title>
        <authorList>
            <consortium name="The Broad Institute Genomics Platform"/>
            <consortium name="The Broad Institute Genome Sequencing Center for Infectious Disease"/>
            <person name="Wu L."/>
            <person name="Ma J."/>
        </authorList>
    </citation>
    <scope>NUCLEOTIDE SEQUENCE [LARGE SCALE GENOMIC DNA]</scope>
    <source>
        <strain evidence="7 8">CGMCC 1.15824</strain>
    </source>
</reference>
<dbReference type="Gene3D" id="3.30.9.10">
    <property type="entry name" value="D-Amino Acid Oxidase, subunit A, domain 2"/>
    <property type="match status" value="1"/>
</dbReference>
<dbReference type="RefSeq" id="WP_224828916.1">
    <property type="nucleotide sequence ID" value="NZ_JAIVEF010000012.1"/>
</dbReference>
<accession>A0ABD5Q9N8</accession>
<keyword evidence="4 7" id="KW-0560">Oxidoreductase</keyword>